<dbReference type="EMBL" id="CP088282">
    <property type="protein sequence ID" value="UGY03157.1"/>
    <property type="molecule type" value="Genomic_DNA"/>
</dbReference>
<name>A0ACD3V9N0_9BRAD</name>
<dbReference type="Proteomes" id="UP000692816">
    <property type="component" value="Chromosome"/>
</dbReference>
<protein>
    <submittedName>
        <fullName evidence="1">Uncharacterized protein</fullName>
    </submittedName>
</protein>
<gene>
    <name evidence="1" type="ORF">J4P68_0039945</name>
</gene>
<accession>A0ACD3V9N0</accession>
<evidence type="ECO:0000313" key="2">
    <source>
        <dbReference type="Proteomes" id="UP000692816"/>
    </source>
</evidence>
<keyword evidence="2" id="KW-1185">Reference proteome</keyword>
<evidence type="ECO:0000313" key="1">
    <source>
        <dbReference type="EMBL" id="UGY03157.1"/>
    </source>
</evidence>
<reference evidence="1 2" key="1">
    <citation type="journal article" date="2021" name="Int. J. Syst. Evol. Microbiol.">
        <title>Bradyrhizobium septentrionale sp. nov. (sv. septentrionale) and Bradyrhizobium quebecense sp. nov. (sv. septentrionale) associated with legumes native to Canada possess rearranged symbiosis genes and numerous insertion sequences.</title>
        <authorList>
            <person name="Bromfield E.S.P."/>
            <person name="Cloutier S."/>
        </authorList>
    </citation>
    <scope>NUCLEOTIDE SEQUENCE [LARGE SCALE GENOMIC DNA]</scope>
    <source>
        <strain evidence="1 2">12S5</strain>
    </source>
</reference>
<organism evidence="1 2">
    <name type="scientific">Bradyrhizobium quebecense</name>
    <dbReference type="NCBI Taxonomy" id="2748629"/>
    <lineage>
        <taxon>Bacteria</taxon>
        <taxon>Pseudomonadati</taxon>
        <taxon>Pseudomonadota</taxon>
        <taxon>Alphaproteobacteria</taxon>
        <taxon>Hyphomicrobiales</taxon>
        <taxon>Nitrobacteraceae</taxon>
        <taxon>Bradyrhizobium</taxon>
    </lineage>
</organism>
<sequence length="222" mass="23541">MTDVPASDGMGLTARMVDALKAITEFVGRHGAMPTRRALADVMGCNPNNANRLMDSLVERGELSAVTRRGWVAVAGFGRDGVLISVRPHIAARLAAYCAANGEKVTAVADDAIELHLDQLEGDVARDVARDRLVAQVGVKLMDGVNAGNVSAIREFQKYLERNDLMMYGQTQQPAKASVAEKPAPAEKVGKKAAAIAAAQQPDAGTPLGELMARRQQAVTSH</sequence>
<proteinExistence type="predicted"/>